<dbReference type="Gene3D" id="3.40.50.1820">
    <property type="entry name" value="alpha/beta hydrolase"/>
    <property type="match status" value="1"/>
</dbReference>
<evidence type="ECO:0000259" key="2">
    <source>
        <dbReference type="Pfam" id="PF12697"/>
    </source>
</evidence>
<dbReference type="Pfam" id="PF12697">
    <property type="entry name" value="Abhydrolase_6"/>
    <property type="match status" value="1"/>
</dbReference>
<feature type="chain" id="PRO_5015353629" description="AB hydrolase-1 domain-containing protein" evidence="1">
    <location>
        <begin position="20"/>
        <end position="256"/>
    </location>
</feature>
<dbReference type="EMBL" id="OMOR01000001">
    <property type="protein sequence ID" value="SPH20134.1"/>
    <property type="molecule type" value="Genomic_DNA"/>
</dbReference>
<dbReference type="AlphaFoldDB" id="A0A2R8BAN6"/>
<sequence>MRYALALLTFLILPRLAAAECVILLHGLARTDVSFAVMETVLEAEGYTVVNPGYPSRDAKVSVLADQTLPDAFAACGTQKAHVVTHSMGGILLRDWLSRNDAPTLDHVVMLAPPNQGSEVVDVLGDVYGFGLLNGPAGGQLGTGADSLPRRLPPVDFTLGVIAGDQSLNAYFSSVLPGPDDGKVSVASTRVQGMTDHIVLPVTHTFMMNNLRVITETLVFLKEGQFDHDLTWGEAVLSRLGCEGEDCLIGGVRVER</sequence>
<accession>A0A2R8BAN6</accession>
<dbReference type="PANTHER" id="PTHR37946:SF1">
    <property type="entry name" value="SLL1969 PROTEIN"/>
    <property type="match status" value="1"/>
</dbReference>
<dbReference type="Proteomes" id="UP000244880">
    <property type="component" value="Unassembled WGS sequence"/>
</dbReference>
<organism evidence="3 4">
    <name type="scientific">Ascidiaceihabitans donghaensis</name>
    <dbReference type="NCBI Taxonomy" id="1510460"/>
    <lineage>
        <taxon>Bacteria</taxon>
        <taxon>Pseudomonadati</taxon>
        <taxon>Pseudomonadota</taxon>
        <taxon>Alphaproteobacteria</taxon>
        <taxon>Rhodobacterales</taxon>
        <taxon>Paracoccaceae</taxon>
        <taxon>Ascidiaceihabitans</taxon>
    </lineage>
</organism>
<name>A0A2R8BAN6_9RHOB</name>
<evidence type="ECO:0000256" key="1">
    <source>
        <dbReference type="SAM" id="SignalP"/>
    </source>
</evidence>
<dbReference type="PANTHER" id="PTHR37946">
    <property type="entry name" value="SLL1969 PROTEIN"/>
    <property type="match status" value="1"/>
</dbReference>
<feature type="signal peptide" evidence="1">
    <location>
        <begin position="1"/>
        <end position="19"/>
    </location>
</feature>
<dbReference type="OrthoDB" id="556502at2"/>
<dbReference type="SUPFAM" id="SSF53474">
    <property type="entry name" value="alpha/beta-Hydrolases"/>
    <property type="match status" value="1"/>
</dbReference>
<dbReference type="RefSeq" id="WP_108827392.1">
    <property type="nucleotide sequence ID" value="NZ_OMOR01000001.1"/>
</dbReference>
<gene>
    <name evidence="3" type="ORF">ASD8599_00872</name>
</gene>
<protein>
    <recommendedName>
        <fullName evidence="2">AB hydrolase-1 domain-containing protein</fullName>
    </recommendedName>
</protein>
<evidence type="ECO:0000313" key="3">
    <source>
        <dbReference type="EMBL" id="SPH20134.1"/>
    </source>
</evidence>
<proteinExistence type="predicted"/>
<reference evidence="3 4" key="1">
    <citation type="submission" date="2018-03" db="EMBL/GenBank/DDBJ databases">
        <authorList>
            <person name="Keele B.F."/>
        </authorList>
    </citation>
    <scope>NUCLEOTIDE SEQUENCE [LARGE SCALE GENOMIC DNA]</scope>
    <source>
        <strain evidence="3 4">CECT 8599</strain>
    </source>
</reference>
<dbReference type="InterPro" id="IPR029058">
    <property type="entry name" value="AB_hydrolase_fold"/>
</dbReference>
<feature type="domain" description="AB hydrolase-1" evidence="2">
    <location>
        <begin position="22"/>
        <end position="154"/>
    </location>
</feature>
<dbReference type="InterPro" id="IPR000073">
    <property type="entry name" value="AB_hydrolase_1"/>
</dbReference>
<evidence type="ECO:0000313" key="4">
    <source>
        <dbReference type="Proteomes" id="UP000244880"/>
    </source>
</evidence>
<keyword evidence="4" id="KW-1185">Reference proteome</keyword>
<keyword evidence="1" id="KW-0732">Signal</keyword>